<feature type="compositionally biased region" description="Polar residues" evidence="1">
    <location>
        <begin position="50"/>
        <end position="67"/>
    </location>
</feature>
<comment type="caution">
    <text evidence="2">The sequence shown here is derived from an EMBL/GenBank/DDBJ whole genome shotgun (WGS) entry which is preliminary data.</text>
</comment>
<dbReference type="Proteomes" id="UP000552700">
    <property type="component" value="Unassembled WGS sequence"/>
</dbReference>
<dbReference type="EMBL" id="JACIJP010000001">
    <property type="protein sequence ID" value="MBB6122844.1"/>
    <property type="molecule type" value="Genomic_DNA"/>
</dbReference>
<protein>
    <submittedName>
        <fullName evidence="2">Uncharacterized protein</fullName>
    </submittedName>
</protein>
<sequence length="74" mass="7678">MRRTDSGCWPAGPLPTPHGGHLFLGSIDQTQVDRNAGSRGASLEPPTASVGRQRSQSMPAGSTSGGSQFKELSI</sequence>
<evidence type="ECO:0000256" key="1">
    <source>
        <dbReference type="SAM" id="MobiDB-lite"/>
    </source>
</evidence>
<evidence type="ECO:0000313" key="3">
    <source>
        <dbReference type="Proteomes" id="UP000552700"/>
    </source>
</evidence>
<organism evidence="2 3">
    <name type="scientific">Sphingobium subterraneum</name>
    <dbReference type="NCBI Taxonomy" id="627688"/>
    <lineage>
        <taxon>Bacteria</taxon>
        <taxon>Pseudomonadati</taxon>
        <taxon>Pseudomonadota</taxon>
        <taxon>Alphaproteobacteria</taxon>
        <taxon>Sphingomonadales</taxon>
        <taxon>Sphingomonadaceae</taxon>
        <taxon>Sphingobium</taxon>
    </lineage>
</organism>
<feature type="region of interest" description="Disordered" evidence="1">
    <location>
        <begin position="1"/>
        <end position="74"/>
    </location>
</feature>
<gene>
    <name evidence="2" type="ORF">FHS92_000551</name>
</gene>
<evidence type="ECO:0000313" key="2">
    <source>
        <dbReference type="EMBL" id="MBB6122844.1"/>
    </source>
</evidence>
<proteinExistence type="predicted"/>
<keyword evidence="3" id="KW-1185">Reference proteome</keyword>
<reference evidence="2 3" key="1">
    <citation type="submission" date="2020-08" db="EMBL/GenBank/DDBJ databases">
        <title>Genomic Encyclopedia of Type Strains, Phase IV (KMG-IV): sequencing the most valuable type-strain genomes for metagenomic binning, comparative biology and taxonomic classification.</title>
        <authorList>
            <person name="Goeker M."/>
        </authorList>
    </citation>
    <scope>NUCLEOTIDE SEQUENCE [LARGE SCALE GENOMIC DNA]</scope>
    <source>
        <strain evidence="2 3">DSM 102255</strain>
    </source>
</reference>
<dbReference type="AlphaFoldDB" id="A0A841IWT9"/>
<name>A0A841IWT9_9SPHN</name>
<accession>A0A841IWT9</accession>